<reference evidence="1" key="1">
    <citation type="submission" date="2020-05" db="EMBL/GenBank/DDBJ databases">
        <title>Large-scale comparative analyses of tick genomes elucidate their genetic diversity and vector capacities.</title>
        <authorList>
            <person name="Jia N."/>
            <person name="Wang J."/>
            <person name="Shi W."/>
            <person name="Du L."/>
            <person name="Sun Y."/>
            <person name="Zhan W."/>
            <person name="Jiang J."/>
            <person name="Wang Q."/>
            <person name="Zhang B."/>
            <person name="Ji P."/>
            <person name="Sakyi L.B."/>
            <person name="Cui X."/>
            <person name="Yuan T."/>
            <person name="Jiang B."/>
            <person name="Yang W."/>
            <person name="Lam T.T.-Y."/>
            <person name="Chang Q."/>
            <person name="Ding S."/>
            <person name="Wang X."/>
            <person name="Zhu J."/>
            <person name="Ruan X."/>
            <person name="Zhao L."/>
            <person name="Wei J."/>
            <person name="Que T."/>
            <person name="Du C."/>
            <person name="Cheng J."/>
            <person name="Dai P."/>
            <person name="Han X."/>
            <person name="Huang E."/>
            <person name="Gao Y."/>
            <person name="Liu J."/>
            <person name="Shao H."/>
            <person name="Ye R."/>
            <person name="Li L."/>
            <person name="Wei W."/>
            <person name="Wang X."/>
            <person name="Wang C."/>
            <person name="Yang T."/>
            <person name="Huo Q."/>
            <person name="Li W."/>
            <person name="Guo W."/>
            <person name="Chen H."/>
            <person name="Zhou L."/>
            <person name="Ni X."/>
            <person name="Tian J."/>
            <person name="Zhou Y."/>
            <person name="Sheng Y."/>
            <person name="Liu T."/>
            <person name="Pan Y."/>
            <person name="Xia L."/>
            <person name="Li J."/>
            <person name="Zhao F."/>
            <person name="Cao W."/>
        </authorList>
    </citation>
    <scope>NUCLEOTIDE SEQUENCE</scope>
    <source>
        <strain evidence="1">Hyas-2018</strain>
    </source>
</reference>
<evidence type="ECO:0000313" key="1">
    <source>
        <dbReference type="EMBL" id="KAH6925825.1"/>
    </source>
</evidence>
<dbReference type="Proteomes" id="UP000821845">
    <property type="component" value="Chromosome 7"/>
</dbReference>
<comment type="caution">
    <text evidence="1">The sequence shown here is derived from an EMBL/GenBank/DDBJ whole genome shotgun (WGS) entry which is preliminary data.</text>
</comment>
<keyword evidence="2" id="KW-1185">Reference proteome</keyword>
<evidence type="ECO:0000313" key="2">
    <source>
        <dbReference type="Proteomes" id="UP000821845"/>
    </source>
</evidence>
<gene>
    <name evidence="1" type="ORF">HPB50_010637</name>
</gene>
<organism evidence="1 2">
    <name type="scientific">Hyalomma asiaticum</name>
    <name type="common">Tick</name>
    <dbReference type="NCBI Taxonomy" id="266040"/>
    <lineage>
        <taxon>Eukaryota</taxon>
        <taxon>Metazoa</taxon>
        <taxon>Ecdysozoa</taxon>
        <taxon>Arthropoda</taxon>
        <taxon>Chelicerata</taxon>
        <taxon>Arachnida</taxon>
        <taxon>Acari</taxon>
        <taxon>Parasitiformes</taxon>
        <taxon>Ixodida</taxon>
        <taxon>Ixodoidea</taxon>
        <taxon>Ixodidae</taxon>
        <taxon>Hyalomminae</taxon>
        <taxon>Hyalomma</taxon>
    </lineage>
</organism>
<accession>A0ACB7RTJ0</accession>
<dbReference type="EMBL" id="CM023487">
    <property type="protein sequence ID" value="KAH6925825.1"/>
    <property type="molecule type" value="Genomic_DNA"/>
</dbReference>
<name>A0ACB7RTJ0_HYAAI</name>
<protein>
    <submittedName>
        <fullName evidence="1">Uncharacterized protein</fullName>
    </submittedName>
</protein>
<sequence length="234" mass="25437">MAEHRAVICGLLLLALVAQCTAAPTEDECDIHALDKCAADLFVFATRNTVPETEADLQSFCKSQLDAEVCSRNYIKKCTSSVAQGVGNIFLDDVKLEIQDRCDTSTEYHKEYLKHAPCLNKVGAKFNTCIKNTIADLDVASRLEPRHRIAGACCQYNKLDDCVSKAVGSTCPPEALEFSKNVLKRYAGELLGTVCVGFRTKAKCEGIKYDDKPADASLRSVIAPLIRVGAALQG</sequence>
<proteinExistence type="predicted"/>